<dbReference type="Proteomes" id="UP000467637">
    <property type="component" value="Unassembled WGS sequence"/>
</dbReference>
<dbReference type="Gene3D" id="3.40.50.300">
    <property type="entry name" value="P-loop containing nucleotide triphosphate hydrolases"/>
    <property type="match status" value="2"/>
</dbReference>
<keyword evidence="6" id="KW-1185">Reference proteome</keyword>
<dbReference type="RefSeq" id="WP_157325702.1">
    <property type="nucleotide sequence ID" value="NZ_WSEM01000034.1"/>
</dbReference>
<evidence type="ECO:0000256" key="4">
    <source>
        <dbReference type="SAM" id="Coils"/>
    </source>
</evidence>
<evidence type="ECO:0000256" key="2">
    <source>
        <dbReference type="ARBA" id="ARBA00011322"/>
    </source>
</evidence>
<feature type="coiled-coil region" evidence="4">
    <location>
        <begin position="374"/>
        <end position="478"/>
    </location>
</feature>
<proteinExistence type="inferred from homology"/>
<organism evidence="5 6">
    <name type="scientific">Paenibacillus anseongense</name>
    <dbReference type="NCBI Taxonomy" id="2682845"/>
    <lineage>
        <taxon>Bacteria</taxon>
        <taxon>Bacillati</taxon>
        <taxon>Bacillota</taxon>
        <taxon>Bacilli</taxon>
        <taxon>Bacillales</taxon>
        <taxon>Paenibacillaceae</taxon>
        <taxon>Paenibacillus</taxon>
    </lineage>
</organism>
<comment type="caution">
    <text evidence="5">The sequence shown here is derived from an EMBL/GenBank/DDBJ whole genome shotgun (WGS) entry which is preliminary data.</text>
</comment>
<evidence type="ECO:0000313" key="5">
    <source>
        <dbReference type="EMBL" id="MVQ39529.1"/>
    </source>
</evidence>
<dbReference type="SUPFAM" id="SSF52540">
    <property type="entry name" value="P-loop containing nucleoside triphosphate hydrolases"/>
    <property type="match status" value="1"/>
</dbReference>
<accession>A0ABW9UH68</accession>
<protein>
    <recommendedName>
        <fullName evidence="3">Nuclease SbcCD subunit C</fullName>
    </recommendedName>
</protein>
<dbReference type="PANTHER" id="PTHR32114:SF2">
    <property type="entry name" value="ABC TRANSPORTER ABCH.3"/>
    <property type="match status" value="1"/>
</dbReference>
<reference evidence="5 6" key="1">
    <citation type="submission" date="2019-12" db="EMBL/GenBank/DDBJ databases">
        <authorList>
            <person name="Huq M.A."/>
        </authorList>
    </citation>
    <scope>NUCLEOTIDE SEQUENCE [LARGE SCALE GENOMIC DNA]</scope>
    <source>
        <strain evidence="5 6">MAH-34</strain>
    </source>
</reference>
<dbReference type="EMBL" id="WSEM01000034">
    <property type="protein sequence ID" value="MVQ39529.1"/>
    <property type="molecule type" value="Genomic_DNA"/>
</dbReference>
<sequence length="634" mass="74521">MTRRLWINKLTLIGIRKNYEVLFKRGLNFISGPMSTGKSTIVEMINYALGSEKHKNYIEVRENCSDVQLEFNIGEDRFKVIRPLFDFERPIKLFRWDKIEKDFNEHFELLHVDSPKNEDTLSAFLLQELGFYNVKVANQSFSFRDLFKYCYIKQGDIDSENLLSEKTWGPNIKRKPTFELIFNLFDTLLSDLKAEMKVKIDELSDLEKRRKGVFEFLKSLDLLDYELYVNQKKRLDELINEKKSQLYGIKSRAKIDPTLSRDLEGKIFEFREQLEIIDKEIYEQKEYINKLVLLRNQYKSEMEKIEFVLEGAFTLSRYKFDYCPACLNEVHQHVLNGCELCGSELKNLTKEETAVYKSDLRKLNNKLNKISIFISEQQEKIELLNRLKDSKKLDYQQIQEELIHISKEYVNPFIEQIETLNYEIGEINNKINELSKNLTIINQYHLLTSRSSRQEDAIERLKNRIKEIEANTNDKESIVNELSEIFSDILQEFSFPKLSNAYINLKDYLPYVRDRKYDDLGSLGAVTMLTMAYFTSILILGIGSNNNHPGILLIDSPRKNLGSDIKDDQEFKDEKIFNSIIKSFIEIHGKYQNELQLIIINNGYPEFLQENLLVKEFDGNGTRGLPYGLIDDLN</sequence>
<gene>
    <name evidence="5" type="ORF">GON05_33560</name>
</gene>
<dbReference type="PANTHER" id="PTHR32114">
    <property type="entry name" value="ABC TRANSPORTER ABCH.3"/>
    <property type="match status" value="1"/>
</dbReference>
<keyword evidence="4" id="KW-0175">Coiled coil</keyword>
<evidence type="ECO:0000313" key="6">
    <source>
        <dbReference type="Proteomes" id="UP000467637"/>
    </source>
</evidence>
<comment type="subunit">
    <text evidence="2">Heterodimer of SbcC and SbcD.</text>
</comment>
<evidence type="ECO:0000256" key="1">
    <source>
        <dbReference type="ARBA" id="ARBA00006930"/>
    </source>
</evidence>
<evidence type="ECO:0000256" key="3">
    <source>
        <dbReference type="ARBA" id="ARBA00013368"/>
    </source>
</evidence>
<dbReference type="InterPro" id="IPR027417">
    <property type="entry name" value="P-loop_NTPase"/>
</dbReference>
<name>A0ABW9UH68_9BACL</name>
<comment type="similarity">
    <text evidence="1">Belongs to the SMC family. SbcC subfamily.</text>
</comment>